<dbReference type="Proteomes" id="UP000000493">
    <property type="component" value="Chromosome"/>
</dbReference>
<proteinExistence type="predicted"/>
<feature type="compositionally biased region" description="Basic and acidic residues" evidence="1">
    <location>
        <begin position="178"/>
        <end position="189"/>
    </location>
</feature>
<accession>A0A7U4E403</accession>
<protein>
    <submittedName>
        <fullName evidence="2">Uncharacterized protein</fullName>
    </submittedName>
</protein>
<sequence length="501" mass="58688">MPALKRIDSTEAYVRFLALYRKHNDNCPAPSHTRKKKCLDGTVVEVTVHRRTGIIPEQVKTTFHMMLKKYVDNYNYVREKLPGFVYEESDRYPSLLTNNARMGEWCDCTDKTIYNHRKHLETLGVIKTKFRGRRSDYELWITPEILFGGGEEAKTENPSQTPKIDLLNTHGKTFLHSNTDRETKEKENNNAETLKSGYRENGYGERGGTKTPASPKDGLSEPIAQSEGQGAARRSKQEIMAQAAQERHKQADTLKSRMTPTLPPRLEKYFEDMLVGFWMYAWKVLYPDREFSKEQQELAISAIYHGVYNRFDDARDAKGWADFQARQLGKLDKAAKYYDHHPDAYLPDPYAVQVKGKGYFDAENERGFAGLEAWIKRDEVRAENRRNKNDEERQRRQKRAEQLLRQARRDFERLAAGAAQRQEVRGKTQLQLWNYYRLIFAGLGKQYERKFAQQYLDQQARDFQPPKYYQTKRQRKVYAADATVVIVDEWMTDGDWYYSEL</sequence>
<keyword evidence="3" id="KW-1185">Reference proteome</keyword>
<evidence type="ECO:0000256" key="1">
    <source>
        <dbReference type="SAM" id="MobiDB-lite"/>
    </source>
</evidence>
<dbReference type="AlphaFoldDB" id="A0A7U4E403"/>
<dbReference type="EMBL" id="CP002859">
    <property type="protein sequence ID" value="AEI46764.1"/>
    <property type="molecule type" value="Genomic_DNA"/>
</dbReference>
<evidence type="ECO:0000313" key="3">
    <source>
        <dbReference type="Proteomes" id="UP000000493"/>
    </source>
</evidence>
<dbReference type="RefSeq" id="WP_013926089.1">
    <property type="nucleotide sequence ID" value="NC_015703.1"/>
</dbReference>
<gene>
    <name evidence="2" type="ordered locus">Runsl_0312</name>
</gene>
<organism evidence="2 3">
    <name type="scientific">Runella slithyformis (strain ATCC 29530 / DSM 19594 / LMG 11500 / NCIMB 11436 / LSU 4)</name>
    <dbReference type="NCBI Taxonomy" id="761193"/>
    <lineage>
        <taxon>Bacteria</taxon>
        <taxon>Pseudomonadati</taxon>
        <taxon>Bacteroidota</taxon>
        <taxon>Cytophagia</taxon>
        <taxon>Cytophagales</taxon>
        <taxon>Spirosomataceae</taxon>
        <taxon>Runella</taxon>
    </lineage>
</organism>
<reference evidence="2 3" key="2">
    <citation type="journal article" date="2012" name="Stand. Genomic Sci.">
        <title>Complete genome sequence of the aquatic bacterium Runella slithyformis type strain (LSU 4(T)).</title>
        <authorList>
            <person name="Copeland A."/>
            <person name="Zhang X."/>
            <person name="Misra M."/>
            <person name="Lapidus A."/>
            <person name="Nolan M."/>
            <person name="Lucas S."/>
            <person name="Deshpande S."/>
            <person name="Cheng J.F."/>
            <person name="Tapia R."/>
            <person name="Goodwin L.A."/>
            <person name="Pitluck S."/>
            <person name="Liolios K."/>
            <person name="Pagani I."/>
            <person name="Ivanova N."/>
            <person name="Mikhailova N."/>
            <person name="Pati A."/>
            <person name="Chen A."/>
            <person name="Palaniappan K."/>
            <person name="Land M."/>
            <person name="Hauser L."/>
            <person name="Pan C."/>
            <person name="Jeffries C.D."/>
            <person name="Detter J.C."/>
            <person name="Brambilla E.M."/>
            <person name="Rohde M."/>
            <person name="Djao O.D."/>
            <person name="Goker M."/>
            <person name="Sikorski J."/>
            <person name="Tindall B.J."/>
            <person name="Woyke T."/>
            <person name="Bristow J."/>
            <person name="Eisen J.A."/>
            <person name="Markowitz V."/>
            <person name="Hugenholtz P."/>
            <person name="Kyrpides N.C."/>
            <person name="Klenk H.P."/>
            <person name="Mavromatis K."/>
        </authorList>
    </citation>
    <scope>NUCLEOTIDE SEQUENCE [LARGE SCALE GENOMIC DNA]</scope>
    <source>
        <strain evidence="3">ATCC 29530 / DSM 19594 / LMG 11500 / NCIMB 11436 / LSU 4</strain>
    </source>
</reference>
<reference evidence="3" key="1">
    <citation type="submission" date="2011-06" db="EMBL/GenBank/DDBJ databases">
        <title>The complete genome of chromosome of Runella slithyformis DSM 19594.</title>
        <authorList>
            <consortium name="US DOE Joint Genome Institute (JGI-PGF)"/>
            <person name="Lucas S."/>
            <person name="Han J."/>
            <person name="Lapidus A."/>
            <person name="Bruce D."/>
            <person name="Goodwin L."/>
            <person name="Pitluck S."/>
            <person name="Peters L."/>
            <person name="Kyrpides N."/>
            <person name="Mavromatis K."/>
            <person name="Ivanova N."/>
            <person name="Ovchinnikova G."/>
            <person name="Zhang X."/>
            <person name="Misra M."/>
            <person name="Detter J.C."/>
            <person name="Tapia R."/>
            <person name="Han C."/>
            <person name="Land M."/>
            <person name="Hauser L."/>
            <person name="Markowitz V."/>
            <person name="Cheng J.-F."/>
            <person name="Hugenholtz P."/>
            <person name="Woyke T."/>
            <person name="Wu D."/>
            <person name="Tindall B."/>
            <person name="Faehrich R."/>
            <person name="Brambilla E."/>
            <person name="Klenk H.-P."/>
            <person name="Eisen J.A."/>
        </authorList>
    </citation>
    <scope>NUCLEOTIDE SEQUENCE [LARGE SCALE GENOMIC DNA]</scope>
    <source>
        <strain evidence="3">ATCC 29530 / DSM 19594 / LMG 11500 / NCIMB 11436 / LSU 4</strain>
    </source>
</reference>
<name>A0A7U4E403_RUNSL</name>
<dbReference type="KEGG" id="rsi:Runsl_0312"/>
<evidence type="ECO:0000313" key="2">
    <source>
        <dbReference type="EMBL" id="AEI46764.1"/>
    </source>
</evidence>
<feature type="region of interest" description="Disordered" evidence="1">
    <location>
        <begin position="175"/>
        <end position="243"/>
    </location>
</feature>